<dbReference type="RefSeq" id="XP_001828408.2">
    <property type="nucleotide sequence ID" value="XM_001828356.2"/>
</dbReference>
<sequence length="540" mass="61148">MSLLQTPAEIQERDRKAQILVETARQLENQRYELLQQLTSVTQSLSSIWAEYGLLHNTSVLINRLPSEVLCLIFSHCLSSSKPAEGQGSFPYEAEKRPPEITITHVCQHWRQHALQFPQLWSTFRYKTPKWRRDPIQRFNAYMERSYPLSVDLYVYLKGVPHEDLSILQAAAHHVERWRGVNIVSDDNNFDWSKLQTALEHKAAQNLEYLSFRPSLVVTGHTSNGHVTPVSRLDPKILTLGAPKLSQVRLDATVPYFFLPPLSNASTICLDAKYMGPTSVTWGAFLGILALPNLENLSIGGHVVSPPNSDQLHEPILVASLKHLRWSSDGERLSQFISHLDAPNLESLILCGMQLAPQPVTPEAKVHLPALRSLHIIECGGLSTHAIRFLAEGSPNLRRLFMSYYRPKEGDHLLDYLNQESKDGNTHWPNLEGVTCYLHQVDEVAPYLDFVQSRVPSPEGEQPSARRSLMGLRVSKRLLRSWETQSPEGYSTLRDLCALSCWETVRDILPQVWPPGCQPGLSMANDRSDQFGFAVDWNEF</sequence>
<name>A8N0F8_COPC7</name>
<evidence type="ECO:0000313" key="1">
    <source>
        <dbReference type="EMBL" id="EAU93400.2"/>
    </source>
</evidence>
<dbReference type="Gene3D" id="3.80.10.10">
    <property type="entry name" value="Ribonuclease Inhibitor"/>
    <property type="match status" value="1"/>
</dbReference>
<gene>
    <name evidence="1" type="ORF">CC1G_04379</name>
</gene>
<accession>A8N0F8</accession>
<reference evidence="1 2" key="1">
    <citation type="journal article" date="2010" name="Proc. Natl. Acad. Sci. U.S.A.">
        <title>Insights into evolution of multicellular fungi from the assembled chromosomes of the mushroom Coprinopsis cinerea (Coprinus cinereus).</title>
        <authorList>
            <person name="Stajich J.E."/>
            <person name="Wilke S.K."/>
            <person name="Ahren D."/>
            <person name="Au C.H."/>
            <person name="Birren B.W."/>
            <person name="Borodovsky M."/>
            <person name="Burns C."/>
            <person name="Canback B."/>
            <person name="Casselton L.A."/>
            <person name="Cheng C.K."/>
            <person name="Deng J."/>
            <person name="Dietrich F.S."/>
            <person name="Fargo D.C."/>
            <person name="Farman M.L."/>
            <person name="Gathman A.C."/>
            <person name="Goldberg J."/>
            <person name="Guigo R."/>
            <person name="Hoegger P.J."/>
            <person name="Hooker J.B."/>
            <person name="Huggins A."/>
            <person name="James T.Y."/>
            <person name="Kamada T."/>
            <person name="Kilaru S."/>
            <person name="Kodira C."/>
            <person name="Kues U."/>
            <person name="Kupfer D."/>
            <person name="Kwan H.S."/>
            <person name="Lomsadze A."/>
            <person name="Li W."/>
            <person name="Lilly W.W."/>
            <person name="Ma L.J."/>
            <person name="Mackey A.J."/>
            <person name="Manning G."/>
            <person name="Martin F."/>
            <person name="Muraguchi H."/>
            <person name="Natvig D.O."/>
            <person name="Palmerini H."/>
            <person name="Ramesh M.A."/>
            <person name="Rehmeyer C.J."/>
            <person name="Roe B.A."/>
            <person name="Shenoy N."/>
            <person name="Stanke M."/>
            <person name="Ter-Hovhannisyan V."/>
            <person name="Tunlid A."/>
            <person name="Velagapudi R."/>
            <person name="Vision T.J."/>
            <person name="Zeng Q."/>
            <person name="Zolan M.E."/>
            <person name="Pukkila P.J."/>
        </authorList>
    </citation>
    <scope>NUCLEOTIDE SEQUENCE [LARGE SCALE GENOMIC DNA]</scope>
    <source>
        <strain evidence="2">Okayama-7 / 130 / ATCC MYA-4618 / FGSC 9003</strain>
    </source>
</reference>
<dbReference type="EMBL" id="AACS02000001">
    <property type="protein sequence ID" value="EAU93400.2"/>
    <property type="molecule type" value="Genomic_DNA"/>
</dbReference>
<dbReference type="VEuPathDB" id="FungiDB:CC1G_04379"/>
<dbReference type="InParanoid" id="A8N0F8"/>
<keyword evidence="2" id="KW-1185">Reference proteome</keyword>
<proteinExistence type="predicted"/>
<organism evidence="1 2">
    <name type="scientific">Coprinopsis cinerea (strain Okayama-7 / 130 / ATCC MYA-4618 / FGSC 9003)</name>
    <name type="common">Inky cap fungus</name>
    <name type="synonym">Hormographiella aspergillata</name>
    <dbReference type="NCBI Taxonomy" id="240176"/>
    <lineage>
        <taxon>Eukaryota</taxon>
        <taxon>Fungi</taxon>
        <taxon>Dikarya</taxon>
        <taxon>Basidiomycota</taxon>
        <taxon>Agaricomycotina</taxon>
        <taxon>Agaricomycetes</taxon>
        <taxon>Agaricomycetidae</taxon>
        <taxon>Agaricales</taxon>
        <taxon>Agaricineae</taxon>
        <taxon>Psathyrellaceae</taxon>
        <taxon>Coprinopsis</taxon>
    </lineage>
</organism>
<dbReference type="HOGENOM" id="CLU_020999_4_0_1"/>
<protein>
    <submittedName>
        <fullName evidence="1">Uncharacterized protein</fullName>
    </submittedName>
</protein>
<dbReference type="Proteomes" id="UP000001861">
    <property type="component" value="Unassembled WGS sequence"/>
</dbReference>
<dbReference type="InterPro" id="IPR032675">
    <property type="entry name" value="LRR_dom_sf"/>
</dbReference>
<dbReference type="SUPFAM" id="SSF52047">
    <property type="entry name" value="RNI-like"/>
    <property type="match status" value="1"/>
</dbReference>
<dbReference type="OrthoDB" id="3023006at2759"/>
<comment type="caution">
    <text evidence="1">The sequence shown here is derived from an EMBL/GenBank/DDBJ whole genome shotgun (WGS) entry which is preliminary data.</text>
</comment>
<dbReference type="AlphaFoldDB" id="A8N0F8"/>
<dbReference type="OMA" id="CIQAICG"/>
<dbReference type="GeneID" id="6004830"/>
<dbReference type="KEGG" id="cci:CC1G_04379"/>
<evidence type="ECO:0000313" key="2">
    <source>
        <dbReference type="Proteomes" id="UP000001861"/>
    </source>
</evidence>
<dbReference type="eggNOG" id="ENOG502SYPW">
    <property type="taxonomic scope" value="Eukaryota"/>
</dbReference>
<dbReference type="Gene3D" id="1.20.1280.50">
    <property type="match status" value="1"/>
</dbReference>